<dbReference type="OMA" id="GETCIEV"/>
<proteinExistence type="predicted"/>
<gene>
    <name evidence="1" type="ORF">CHC_T00005804001</name>
</gene>
<dbReference type="Proteomes" id="UP000012073">
    <property type="component" value="Unassembled WGS sequence"/>
</dbReference>
<name>R7QIL8_CHOCR</name>
<sequence length="355" mass="39428">MMRDHNNAASFHSSTQVCVFPMSTLAFAGSLSHLPLARPSLFCRTSTTLQRRPRAVQRQCPQSIRAHLVRANEPHDNSILESFAEKIRGEWDGYEGNFDSGTGAPEAVPDYYIPDQFVEWGIVPLGFESTHSVIVRGTKLYRKFFRVLPSVSLFADHVDLEEDFQQLDIAAEAGAHVFPDGSFATGPEKVCIKRESLLDKWPMAEMCLHDPREDVRNALHVKLKFDFEKRELVDSLRAVVEKWSCVYCDGANIEGSSGFVKGWVSDDPSHPSALAGSWKAVSAGDEQIVDRAAPQSVPSKHLFLPNGIDVAVLEGDGVHVQVGWLVDEATRVVMRRSFGQDGSVVSSQRIVEHRV</sequence>
<evidence type="ECO:0000313" key="1">
    <source>
        <dbReference type="EMBL" id="CDF37588.1"/>
    </source>
</evidence>
<accession>R7QIL8</accession>
<dbReference type="RefSeq" id="XP_005717459.1">
    <property type="nucleotide sequence ID" value="XM_005717402.1"/>
</dbReference>
<dbReference type="GeneID" id="17325175"/>
<dbReference type="EMBL" id="HG001851">
    <property type="protein sequence ID" value="CDF37588.1"/>
    <property type="molecule type" value="Genomic_DNA"/>
</dbReference>
<protein>
    <recommendedName>
        <fullName evidence="3">DUF3598 domain-containing protein</fullName>
    </recommendedName>
</protein>
<keyword evidence="2" id="KW-1185">Reference proteome</keyword>
<dbReference type="PhylomeDB" id="R7QIL8"/>
<reference evidence="2" key="1">
    <citation type="journal article" date="2013" name="Proc. Natl. Acad. Sci. U.S.A.">
        <title>Genome structure and metabolic features in the red seaweed Chondrus crispus shed light on evolution of the Archaeplastida.</title>
        <authorList>
            <person name="Collen J."/>
            <person name="Porcel B."/>
            <person name="Carre W."/>
            <person name="Ball S.G."/>
            <person name="Chaparro C."/>
            <person name="Tonon T."/>
            <person name="Barbeyron T."/>
            <person name="Michel G."/>
            <person name="Noel B."/>
            <person name="Valentin K."/>
            <person name="Elias M."/>
            <person name="Artiguenave F."/>
            <person name="Arun A."/>
            <person name="Aury J.M."/>
            <person name="Barbosa-Neto J.F."/>
            <person name="Bothwell J.H."/>
            <person name="Bouget F.Y."/>
            <person name="Brillet L."/>
            <person name="Cabello-Hurtado F."/>
            <person name="Capella-Gutierrez S."/>
            <person name="Charrier B."/>
            <person name="Cladiere L."/>
            <person name="Cock J.M."/>
            <person name="Coelho S.M."/>
            <person name="Colleoni C."/>
            <person name="Czjzek M."/>
            <person name="Da Silva C."/>
            <person name="Delage L."/>
            <person name="Denoeud F."/>
            <person name="Deschamps P."/>
            <person name="Dittami S.M."/>
            <person name="Gabaldon T."/>
            <person name="Gachon C.M."/>
            <person name="Groisillier A."/>
            <person name="Herve C."/>
            <person name="Jabbari K."/>
            <person name="Katinka M."/>
            <person name="Kloareg B."/>
            <person name="Kowalczyk N."/>
            <person name="Labadie K."/>
            <person name="Leblanc C."/>
            <person name="Lopez P.J."/>
            <person name="McLachlan D.H."/>
            <person name="Meslet-Cladiere L."/>
            <person name="Moustafa A."/>
            <person name="Nehr Z."/>
            <person name="Nyvall Collen P."/>
            <person name="Panaud O."/>
            <person name="Partensky F."/>
            <person name="Poulain J."/>
            <person name="Rensing S.A."/>
            <person name="Rousvoal S."/>
            <person name="Samson G."/>
            <person name="Symeonidi A."/>
            <person name="Weissenbach J."/>
            <person name="Zambounis A."/>
            <person name="Wincker P."/>
            <person name="Boyen C."/>
        </authorList>
    </citation>
    <scope>NUCLEOTIDE SEQUENCE [LARGE SCALE GENOMIC DNA]</scope>
    <source>
        <strain evidence="2">cv. Stackhouse</strain>
    </source>
</reference>
<dbReference type="Gramene" id="CDF37588">
    <property type="protein sequence ID" value="CDF37588"/>
    <property type="gene ID" value="CHC_T00005804001"/>
</dbReference>
<dbReference type="AlphaFoldDB" id="R7QIL8"/>
<organism evidence="1 2">
    <name type="scientific">Chondrus crispus</name>
    <name type="common">Carrageen Irish moss</name>
    <name type="synonym">Polymorpha crispa</name>
    <dbReference type="NCBI Taxonomy" id="2769"/>
    <lineage>
        <taxon>Eukaryota</taxon>
        <taxon>Rhodophyta</taxon>
        <taxon>Florideophyceae</taxon>
        <taxon>Rhodymeniophycidae</taxon>
        <taxon>Gigartinales</taxon>
        <taxon>Gigartinaceae</taxon>
        <taxon>Chondrus</taxon>
    </lineage>
</organism>
<evidence type="ECO:0008006" key="3">
    <source>
        <dbReference type="Google" id="ProtNLM"/>
    </source>
</evidence>
<dbReference type="STRING" id="2769.R7QIL8"/>
<dbReference type="KEGG" id="ccp:CHC_T00005804001"/>
<evidence type="ECO:0000313" key="2">
    <source>
        <dbReference type="Proteomes" id="UP000012073"/>
    </source>
</evidence>
<dbReference type="OrthoDB" id="2346at2759"/>